<accession>A0ABQ6M1J0</accession>
<feature type="transmembrane region" description="Helical" evidence="1">
    <location>
        <begin position="6"/>
        <end position="28"/>
    </location>
</feature>
<keyword evidence="1" id="KW-0812">Transmembrane</keyword>
<keyword evidence="1" id="KW-1133">Transmembrane helix</keyword>
<sequence>MNQIPDSLLIVAAAIIFVLSAVAGYYLWKLHKLRRLQAVKLKAIEEAAEAQRERVNNSIQILAAAILSEEVGLTEGAIRISTLMASLQVTEAEKSEFVAMFTLAEKTGHIPILEEWKKLKTRKKLEYLKEMDALEAEYGDFVRDAAERLRGRVF</sequence>
<name>A0ABQ6M1J0_9GAMM</name>
<dbReference type="Pfam" id="PF10675">
    <property type="entry name" value="DUF2489"/>
    <property type="match status" value="1"/>
</dbReference>
<gene>
    <name evidence="3" type="ORF">MNKW57_24730</name>
</gene>
<keyword evidence="4" id="KW-1185">Reference proteome</keyword>
<proteinExistence type="predicted"/>
<dbReference type="Proteomes" id="UP001224392">
    <property type="component" value="Unassembled WGS sequence"/>
</dbReference>
<evidence type="ECO:0000313" key="4">
    <source>
        <dbReference type="Proteomes" id="UP001224392"/>
    </source>
</evidence>
<evidence type="ECO:0000259" key="2">
    <source>
        <dbReference type="Pfam" id="PF10675"/>
    </source>
</evidence>
<feature type="domain" description="DUF2489" evidence="2">
    <location>
        <begin position="16"/>
        <end position="149"/>
    </location>
</feature>
<dbReference type="InterPro" id="IPR019617">
    <property type="entry name" value="DUF2489"/>
</dbReference>
<dbReference type="RefSeq" id="WP_285764764.1">
    <property type="nucleotide sequence ID" value="NZ_BSYJ01000005.1"/>
</dbReference>
<dbReference type="EMBL" id="BSYJ01000005">
    <property type="protein sequence ID" value="GMG88152.1"/>
    <property type="molecule type" value="Genomic_DNA"/>
</dbReference>
<reference evidence="3 4" key="1">
    <citation type="submission" date="2023-04" db="EMBL/GenBank/DDBJ databases">
        <title>Marinobulbifer ophiurae gen. nov., sp. Nov., isolate from tissue of brittle star Ophioplocus japonicus.</title>
        <authorList>
            <person name="Kawano K."/>
            <person name="Sawayama S."/>
            <person name="Nakagawa S."/>
        </authorList>
    </citation>
    <scope>NUCLEOTIDE SEQUENCE [LARGE SCALE GENOMIC DNA]</scope>
    <source>
        <strain evidence="3 4">NKW57</strain>
    </source>
</reference>
<comment type="caution">
    <text evidence="3">The sequence shown here is derived from an EMBL/GenBank/DDBJ whole genome shotgun (WGS) entry which is preliminary data.</text>
</comment>
<evidence type="ECO:0000256" key="1">
    <source>
        <dbReference type="SAM" id="Phobius"/>
    </source>
</evidence>
<keyword evidence="1" id="KW-0472">Membrane</keyword>
<protein>
    <recommendedName>
        <fullName evidence="2">DUF2489 domain-containing protein</fullName>
    </recommendedName>
</protein>
<organism evidence="3 4">
    <name type="scientific">Biformimicrobium ophioploci</name>
    <dbReference type="NCBI Taxonomy" id="3036711"/>
    <lineage>
        <taxon>Bacteria</taxon>
        <taxon>Pseudomonadati</taxon>
        <taxon>Pseudomonadota</taxon>
        <taxon>Gammaproteobacteria</taxon>
        <taxon>Cellvibrionales</taxon>
        <taxon>Microbulbiferaceae</taxon>
        <taxon>Biformimicrobium</taxon>
    </lineage>
</organism>
<evidence type="ECO:0000313" key="3">
    <source>
        <dbReference type="EMBL" id="GMG88152.1"/>
    </source>
</evidence>